<feature type="transmembrane region" description="Helical" evidence="1">
    <location>
        <begin position="110"/>
        <end position="131"/>
    </location>
</feature>
<sequence length="186" mass="19226">MTHTVVRSPGIWALPGVGPDVRLVAGSIIQGQPSTVGFVASICSISTAAMDLAGILAPLFATIFVAGVGVSSSIAIRTGRSPNRIFGFPLPYSISSFLKRLNTSLPKSRLIARISSTSTFAWTIVVPMVIVSSTLPKGGVRCPFTITICGPPKVLSSRAISAVSLGDMIDTAAPVSITASLSRVDL</sequence>
<proteinExistence type="predicted"/>
<keyword evidence="1" id="KW-0472">Membrane</keyword>
<gene>
    <name evidence="2" type="ORF">OUZ56_021490</name>
</gene>
<comment type="caution">
    <text evidence="2">The sequence shown here is derived from an EMBL/GenBank/DDBJ whole genome shotgun (WGS) entry which is preliminary data.</text>
</comment>
<dbReference type="Proteomes" id="UP001234178">
    <property type="component" value="Unassembled WGS sequence"/>
</dbReference>
<accession>A0ABQ9ZHI6</accession>
<evidence type="ECO:0000256" key="1">
    <source>
        <dbReference type="SAM" id="Phobius"/>
    </source>
</evidence>
<feature type="transmembrane region" description="Helical" evidence="1">
    <location>
        <begin position="55"/>
        <end position="76"/>
    </location>
</feature>
<keyword evidence="3" id="KW-1185">Reference proteome</keyword>
<dbReference type="EMBL" id="JAOYFB010000003">
    <property type="protein sequence ID" value="KAK4012391.1"/>
    <property type="molecule type" value="Genomic_DNA"/>
</dbReference>
<protein>
    <submittedName>
        <fullName evidence="2">Uncharacterized protein</fullName>
    </submittedName>
</protein>
<reference evidence="2 3" key="1">
    <citation type="journal article" date="2023" name="Nucleic Acids Res.">
        <title>The hologenome of Daphnia magna reveals possible DNA methylation and microbiome-mediated evolution of the host genome.</title>
        <authorList>
            <person name="Chaturvedi A."/>
            <person name="Li X."/>
            <person name="Dhandapani V."/>
            <person name="Marshall H."/>
            <person name="Kissane S."/>
            <person name="Cuenca-Cambronero M."/>
            <person name="Asole G."/>
            <person name="Calvet F."/>
            <person name="Ruiz-Romero M."/>
            <person name="Marangio P."/>
            <person name="Guigo R."/>
            <person name="Rago D."/>
            <person name="Mirbahai L."/>
            <person name="Eastwood N."/>
            <person name="Colbourne J.K."/>
            <person name="Zhou J."/>
            <person name="Mallon E."/>
            <person name="Orsini L."/>
        </authorList>
    </citation>
    <scope>NUCLEOTIDE SEQUENCE [LARGE SCALE GENOMIC DNA]</scope>
    <source>
        <strain evidence="2">LRV0_1</strain>
    </source>
</reference>
<evidence type="ECO:0000313" key="2">
    <source>
        <dbReference type="EMBL" id="KAK4012391.1"/>
    </source>
</evidence>
<keyword evidence="1" id="KW-1133">Transmembrane helix</keyword>
<evidence type="ECO:0000313" key="3">
    <source>
        <dbReference type="Proteomes" id="UP001234178"/>
    </source>
</evidence>
<name>A0ABQ9ZHI6_9CRUS</name>
<organism evidence="2 3">
    <name type="scientific">Daphnia magna</name>
    <dbReference type="NCBI Taxonomy" id="35525"/>
    <lineage>
        <taxon>Eukaryota</taxon>
        <taxon>Metazoa</taxon>
        <taxon>Ecdysozoa</taxon>
        <taxon>Arthropoda</taxon>
        <taxon>Crustacea</taxon>
        <taxon>Branchiopoda</taxon>
        <taxon>Diplostraca</taxon>
        <taxon>Cladocera</taxon>
        <taxon>Anomopoda</taxon>
        <taxon>Daphniidae</taxon>
        <taxon>Daphnia</taxon>
    </lineage>
</organism>
<keyword evidence="1" id="KW-0812">Transmembrane</keyword>